<evidence type="ECO:0000259" key="1">
    <source>
        <dbReference type="Pfam" id="PF04266"/>
    </source>
</evidence>
<dbReference type="PANTHER" id="PTHR34204:SF2">
    <property type="entry name" value="RNA-BINDING ASCH DOMAIN PROTEIN"/>
    <property type="match status" value="1"/>
</dbReference>
<dbReference type="SUPFAM" id="SSF88697">
    <property type="entry name" value="PUA domain-like"/>
    <property type="match status" value="1"/>
</dbReference>
<feature type="domain" description="ASCH" evidence="1">
    <location>
        <begin position="118"/>
        <end position="171"/>
    </location>
</feature>
<dbReference type="Proteomes" id="UP000467840">
    <property type="component" value="Chromosome 11"/>
</dbReference>
<keyword evidence="3" id="KW-1185">Reference proteome</keyword>
<dbReference type="InterPro" id="IPR007374">
    <property type="entry name" value="ASCH_domain"/>
</dbReference>
<sequence length="257" mass="29488">MEDKRMAYGLLKWMVQRRGRFTASYSNATGCFEGVPQYPLFTRLASALYQCIISGSFCKTYGEIEFINEDISLKQKEDEWNKLIMEKGSDLKNMFKSTFFELHVQEPFFSLLKVFGLYADGRKTIEGRCAGSNYSRIEPGALVLLNRTAVLEVKDVRRYASFSEMLETEDLSQVLPGVKTVQEDSTKNSLAMNVIKFLIASCCWSNVHIVPPHGAVFEVRWLMVMERGGLKMELRYWKYSQELFSVNVNVHHGLVPI</sequence>
<dbReference type="Pfam" id="PF04266">
    <property type="entry name" value="ASCH"/>
    <property type="match status" value="1"/>
</dbReference>
<reference evidence="2 3" key="1">
    <citation type="journal article" date="2020" name="Mol. Plant">
        <title>The Chromosome-Based Rubber Tree Genome Provides New Insights into Spurge Genome Evolution and Rubber Biosynthesis.</title>
        <authorList>
            <person name="Liu J."/>
            <person name="Shi C."/>
            <person name="Shi C.C."/>
            <person name="Li W."/>
            <person name="Zhang Q.J."/>
            <person name="Zhang Y."/>
            <person name="Li K."/>
            <person name="Lu H.F."/>
            <person name="Shi C."/>
            <person name="Zhu S.T."/>
            <person name="Xiao Z.Y."/>
            <person name="Nan H."/>
            <person name="Yue Y."/>
            <person name="Zhu X.G."/>
            <person name="Wu Y."/>
            <person name="Hong X.N."/>
            <person name="Fan G.Y."/>
            <person name="Tong Y."/>
            <person name="Zhang D."/>
            <person name="Mao C.L."/>
            <person name="Liu Y.L."/>
            <person name="Hao S.J."/>
            <person name="Liu W.Q."/>
            <person name="Lv M.Q."/>
            <person name="Zhang H.B."/>
            <person name="Liu Y."/>
            <person name="Hu-Tang G.R."/>
            <person name="Wang J.P."/>
            <person name="Wang J.H."/>
            <person name="Sun Y.H."/>
            <person name="Ni S.B."/>
            <person name="Chen W.B."/>
            <person name="Zhang X.C."/>
            <person name="Jiao Y.N."/>
            <person name="Eichler E.E."/>
            <person name="Li G.H."/>
            <person name="Liu X."/>
            <person name="Gao L.Z."/>
        </authorList>
    </citation>
    <scope>NUCLEOTIDE SEQUENCE [LARGE SCALE GENOMIC DNA]</scope>
    <source>
        <strain evidence="3">cv. GT1</strain>
        <tissue evidence="2">Leaf</tissue>
    </source>
</reference>
<name>A0A6A6N9M0_HEVBR</name>
<comment type="caution">
    <text evidence="2">The sequence shown here is derived from an EMBL/GenBank/DDBJ whole genome shotgun (WGS) entry which is preliminary data.</text>
</comment>
<evidence type="ECO:0000313" key="2">
    <source>
        <dbReference type="EMBL" id="KAF2322004.1"/>
    </source>
</evidence>
<dbReference type="InterPro" id="IPR015947">
    <property type="entry name" value="PUA-like_sf"/>
</dbReference>
<organism evidence="2 3">
    <name type="scientific">Hevea brasiliensis</name>
    <name type="common">Para rubber tree</name>
    <name type="synonym">Siphonia brasiliensis</name>
    <dbReference type="NCBI Taxonomy" id="3981"/>
    <lineage>
        <taxon>Eukaryota</taxon>
        <taxon>Viridiplantae</taxon>
        <taxon>Streptophyta</taxon>
        <taxon>Embryophyta</taxon>
        <taxon>Tracheophyta</taxon>
        <taxon>Spermatophyta</taxon>
        <taxon>Magnoliopsida</taxon>
        <taxon>eudicotyledons</taxon>
        <taxon>Gunneridae</taxon>
        <taxon>Pentapetalae</taxon>
        <taxon>rosids</taxon>
        <taxon>fabids</taxon>
        <taxon>Malpighiales</taxon>
        <taxon>Euphorbiaceae</taxon>
        <taxon>Crotonoideae</taxon>
        <taxon>Micrandreae</taxon>
        <taxon>Hevea</taxon>
    </lineage>
</organism>
<dbReference type="AlphaFoldDB" id="A0A6A6N9M0"/>
<proteinExistence type="predicted"/>
<dbReference type="PANTHER" id="PTHR34204">
    <property type="entry name" value="RNA-BINDING ASCH DOMAIN PROTEIN"/>
    <property type="match status" value="1"/>
</dbReference>
<dbReference type="EMBL" id="JAAGAX010000002">
    <property type="protein sequence ID" value="KAF2322004.1"/>
    <property type="molecule type" value="Genomic_DNA"/>
</dbReference>
<protein>
    <recommendedName>
        <fullName evidence="1">ASCH domain-containing protein</fullName>
    </recommendedName>
</protein>
<evidence type="ECO:0000313" key="3">
    <source>
        <dbReference type="Proteomes" id="UP000467840"/>
    </source>
</evidence>
<gene>
    <name evidence="2" type="ORF">GH714_005465</name>
</gene>
<dbReference type="Gene3D" id="2.30.130.30">
    <property type="entry name" value="Hypothetical protein"/>
    <property type="match status" value="1"/>
</dbReference>
<accession>A0A6A6N9M0</accession>